<dbReference type="AlphaFoldDB" id="A0A9E7N732"/>
<organism evidence="2 3">
    <name type="scientific">Natronosalvus rutilus</name>
    <dbReference type="NCBI Taxonomy" id="2953753"/>
    <lineage>
        <taxon>Archaea</taxon>
        <taxon>Methanobacteriati</taxon>
        <taxon>Methanobacteriota</taxon>
        <taxon>Stenosarchaea group</taxon>
        <taxon>Halobacteria</taxon>
        <taxon>Halobacteriales</taxon>
        <taxon>Natrialbaceae</taxon>
        <taxon>Natronosalvus</taxon>
    </lineage>
</organism>
<gene>
    <name evidence="2" type="ORF">NGM29_09985</name>
</gene>
<dbReference type="GeneID" id="73290377"/>
<dbReference type="KEGG" id="sawl:NGM29_09985"/>
<dbReference type="Proteomes" id="UP001056855">
    <property type="component" value="Chromosome"/>
</dbReference>
<protein>
    <recommendedName>
        <fullName evidence="4">DUF2975 domain-containing protein</fullName>
    </recommendedName>
</protein>
<keyword evidence="1" id="KW-0812">Transmembrane</keyword>
<evidence type="ECO:0008006" key="4">
    <source>
        <dbReference type="Google" id="ProtNLM"/>
    </source>
</evidence>
<dbReference type="EMBL" id="CP100355">
    <property type="protein sequence ID" value="UTF52131.1"/>
    <property type="molecule type" value="Genomic_DNA"/>
</dbReference>
<keyword evidence="3" id="KW-1185">Reference proteome</keyword>
<evidence type="ECO:0000313" key="3">
    <source>
        <dbReference type="Proteomes" id="UP001056855"/>
    </source>
</evidence>
<keyword evidence="1" id="KW-0472">Membrane</keyword>
<feature type="transmembrane region" description="Helical" evidence="1">
    <location>
        <begin position="54"/>
        <end position="73"/>
    </location>
</feature>
<reference evidence="2" key="1">
    <citation type="submission" date="2022-06" db="EMBL/GenBank/DDBJ databases">
        <title>Diverse halophilic archaea isolated from saline environments.</title>
        <authorList>
            <person name="Cui H.-L."/>
        </authorList>
    </citation>
    <scope>NUCLEOTIDE SEQUENCE</scope>
    <source>
        <strain evidence="2">WLHS1</strain>
    </source>
</reference>
<accession>A0A9E7N732</accession>
<feature type="transmembrane region" description="Helical" evidence="1">
    <location>
        <begin position="94"/>
        <end position="113"/>
    </location>
</feature>
<dbReference type="RefSeq" id="WP_254155918.1">
    <property type="nucleotide sequence ID" value="NZ_CP100355.1"/>
</dbReference>
<name>A0A9E7N732_9EURY</name>
<feature type="transmembrane region" description="Helical" evidence="1">
    <location>
        <begin position="119"/>
        <end position="140"/>
    </location>
</feature>
<keyword evidence="1" id="KW-1133">Transmembrane helix</keyword>
<evidence type="ECO:0000313" key="2">
    <source>
        <dbReference type="EMBL" id="UTF52131.1"/>
    </source>
</evidence>
<evidence type="ECO:0000256" key="1">
    <source>
        <dbReference type="SAM" id="Phobius"/>
    </source>
</evidence>
<feature type="transmembrane region" description="Helical" evidence="1">
    <location>
        <begin position="12"/>
        <end position="34"/>
    </location>
</feature>
<proteinExistence type="predicted"/>
<sequence>MDSTDRPMLMATLVYIGSVLLVGLPSTIVLYMLLSDLLVALDYDHLVTGGGSGLLLVGLSLLLGLQLAVEAAAIQLSGLEALGRGSRRVAMARFLILTLGVFAVLAGATWVGFSTALAGFGWAAAILGLLVGFAGVAVLYRGASAFLAGFRGSND</sequence>